<evidence type="ECO:0000256" key="1">
    <source>
        <dbReference type="ARBA" id="ARBA00006888"/>
    </source>
</evidence>
<dbReference type="PANTHER" id="PTHR31841">
    <property type="entry name" value="PROTEIN FAM72A-RELATED"/>
    <property type="match status" value="1"/>
</dbReference>
<organism evidence="3 4">
    <name type="scientific">Mitosporidium daphniae</name>
    <dbReference type="NCBI Taxonomy" id="1485682"/>
    <lineage>
        <taxon>Eukaryota</taxon>
        <taxon>Fungi</taxon>
        <taxon>Fungi incertae sedis</taxon>
        <taxon>Microsporidia</taxon>
        <taxon>Mitosporidium</taxon>
    </lineage>
</organism>
<accession>A0A098VU62</accession>
<evidence type="ECO:0000256" key="2">
    <source>
        <dbReference type="SAM" id="MobiDB-lite"/>
    </source>
</evidence>
<dbReference type="Pfam" id="PF14976">
    <property type="entry name" value="YPEH2ZP"/>
    <property type="match status" value="1"/>
</dbReference>
<dbReference type="Proteomes" id="UP000029725">
    <property type="component" value="Unassembled WGS sequence"/>
</dbReference>
<dbReference type="OrthoDB" id="2526683at2759"/>
<protein>
    <submittedName>
        <fullName evidence="3">Uncharacterized protein</fullName>
    </submittedName>
</protein>
<evidence type="ECO:0000313" key="3">
    <source>
        <dbReference type="EMBL" id="KGG52485.1"/>
    </source>
</evidence>
<keyword evidence="4" id="KW-1185">Reference proteome</keyword>
<dbReference type="InterPro" id="IPR026768">
    <property type="entry name" value="YPEH2ZP"/>
</dbReference>
<dbReference type="GeneID" id="25258660"/>
<dbReference type="AlphaFoldDB" id="A0A098VU62"/>
<comment type="similarity">
    <text evidence="1">Belongs to the FAM72 family.</text>
</comment>
<reference evidence="3 4" key="1">
    <citation type="submission" date="2014-04" db="EMBL/GenBank/DDBJ databases">
        <title>A new species of microsporidia sheds light on the evolution of extreme parasitism.</title>
        <authorList>
            <person name="Haag K.L."/>
            <person name="James T.Y."/>
            <person name="Larsson R."/>
            <person name="Schaer T.M."/>
            <person name="Refardt D."/>
            <person name="Pombert J.-F."/>
            <person name="Ebert D."/>
        </authorList>
    </citation>
    <scope>NUCLEOTIDE SEQUENCE [LARGE SCALE GENOMIC DNA]</scope>
    <source>
        <strain evidence="3 4">UGP3</strain>
        <tissue evidence="3">Spores</tissue>
    </source>
</reference>
<proteinExistence type="inferred from homology"/>
<dbReference type="RefSeq" id="XP_013238912.1">
    <property type="nucleotide sequence ID" value="XM_013383458.1"/>
</dbReference>
<comment type="caution">
    <text evidence="3">The sequence shown here is derived from an EMBL/GenBank/DDBJ whole genome shotgun (WGS) entry which is preliminary data.</text>
</comment>
<name>A0A098VU62_9MICR</name>
<dbReference type="HOGENOM" id="CLU_1038596_0_0_1"/>
<feature type="compositionally biased region" description="Basic and acidic residues" evidence="2">
    <location>
        <begin position="246"/>
        <end position="259"/>
    </location>
</feature>
<gene>
    <name evidence="3" type="ORF">DI09_16p390</name>
</gene>
<dbReference type="EMBL" id="JMKJ01000077">
    <property type="protein sequence ID" value="KGG52485.1"/>
    <property type="molecule type" value="Genomic_DNA"/>
</dbReference>
<dbReference type="VEuPathDB" id="MicrosporidiaDB:DI09_16p390"/>
<evidence type="ECO:0000313" key="4">
    <source>
        <dbReference type="Proteomes" id="UP000029725"/>
    </source>
</evidence>
<sequence length="268" mass="29948">MLNLTGSPPSHSSDVSNVFHFWRSFLDSSPAALRNGTNGSQSEFRSVQRVHPSKNSRVEEAKRKHVYQLACEKCESVVSDRAMRSKLLADSNCILFSTDSPMSCAIGLLDLDYRTISCDCLLRDIACLTWYLFVINCSGTIIGYHISHPCESCMSGCTNGHIWLFNNSAIQSKPILNHNREPLSWYKLFLHDQAKGRRTGMLSGPPTHLTGSDVVDLFKIEYFSKNVPFKGQPLPKGPGWPLTDHGNQEGKGNLEEKRNTANAFQSHE</sequence>
<feature type="region of interest" description="Disordered" evidence="2">
    <location>
        <begin position="234"/>
        <end position="268"/>
    </location>
</feature>
<dbReference type="PANTHER" id="PTHR31841:SF1">
    <property type="entry name" value="PROTEIN FAM72A-RELATED"/>
    <property type="match status" value="1"/>
</dbReference>
<dbReference type="GO" id="GO:0005829">
    <property type="term" value="C:cytosol"/>
    <property type="evidence" value="ECO:0007669"/>
    <property type="project" value="UniProtKB-ARBA"/>
</dbReference>